<comment type="similarity">
    <text evidence="2">Belongs to the MIP/aquaporin (TC 1.A.8) family. AQP11/AQP12 subfamily.</text>
</comment>
<keyword evidence="5" id="KW-0677">Repeat</keyword>
<evidence type="ECO:0000256" key="6">
    <source>
        <dbReference type="ARBA" id="ARBA00022989"/>
    </source>
</evidence>
<keyword evidence="3" id="KW-0813">Transport</keyword>
<keyword evidence="4 8" id="KW-0812">Transmembrane</keyword>
<feature type="transmembrane region" description="Helical" evidence="8">
    <location>
        <begin position="372"/>
        <end position="394"/>
    </location>
</feature>
<evidence type="ECO:0000313" key="9">
    <source>
        <dbReference type="EMBL" id="RXM99613.1"/>
    </source>
</evidence>
<evidence type="ECO:0000256" key="7">
    <source>
        <dbReference type="ARBA" id="ARBA00023136"/>
    </source>
</evidence>
<organism evidence="9 10">
    <name type="scientific">Acipenser ruthenus</name>
    <name type="common">Sterlet sturgeon</name>
    <dbReference type="NCBI Taxonomy" id="7906"/>
    <lineage>
        <taxon>Eukaryota</taxon>
        <taxon>Metazoa</taxon>
        <taxon>Chordata</taxon>
        <taxon>Craniata</taxon>
        <taxon>Vertebrata</taxon>
        <taxon>Euteleostomi</taxon>
        <taxon>Actinopterygii</taxon>
        <taxon>Chondrostei</taxon>
        <taxon>Acipenseriformes</taxon>
        <taxon>Acipenseridae</taxon>
        <taxon>Acipenser</taxon>
    </lineage>
</organism>
<dbReference type="InterPro" id="IPR051883">
    <property type="entry name" value="AQP11/12_channel"/>
</dbReference>
<dbReference type="PRINTS" id="PR02025">
    <property type="entry name" value="AQUAPORIN12"/>
</dbReference>
<dbReference type="Pfam" id="PF00230">
    <property type="entry name" value="MIP"/>
    <property type="match status" value="1"/>
</dbReference>
<dbReference type="Gene3D" id="1.20.1080.10">
    <property type="entry name" value="Glycerol uptake facilitator protein"/>
    <property type="match status" value="2"/>
</dbReference>
<keyword evidence="7 8" id="KW-0472">Membrane</keyword>
<comment type="subcellular location">
    <subcellularLocation>
        <location evidence="1">Membrane</location>
        <topology evidence="1">Multi-pass membrane protein</topology>
    </subcellularLocation>
</comment>
<name>A0A662YUG0_ACIRT</name>
<evidence type="ECO:0000256" key="8">
    <source>
        <dbReference type="SAM" id="Phobius"/>
    </source>
</evidence>
<keyword evidence="10" id="KW-1185">Reference proteome</keyword>
<dbReference type="AlphaFoldDB" id="A0A662YUG0"/>
<dbReference type="GO" id="GO:0005737">
    <property type="term" value="C:cytoplasm"/>
    <property type="evidence" value="ECO:0007669"/>
    <property type="project" value="TreeGrafter"/>
</dbReference>
<gene>
    <name evidence="9" type="ORF">EOD39_11141</name>
</gene>
<evidence type="ECO:0000256" key="3">
    <source>
        <dbReference type="ARBA" id="ARBA00022448"/>
    </source>
</evidence>
<evidence type="ECO:0000256" key="4">
    <source>
        <dbReference type="ARBA" id="ARBA00022692"/>
    </source>
</evidence>
<reference evidence="9 10" key="1">
    <citation type="submission" date="2019-01" db="EMBL/GenBank/DDBJ databases">
        <title>Draft Genome and Complete Hox-Cluster Characterization of the Sterlet Sturgeon (Acipenser ruthenus).</title>
        <authorList>
            <person name="Wei Q."/>
        </authorList>
    </citation>
    <scope>NUCLEOTIDE SEQUENCE [LARGE SCALE GENOMIC DNA]</scope>
    <source>
        <strain evidence="9">WHYD16114868_AA</strain>
        <tissue evidence="9">Blood</tissue>
    </source>
</reference>
<dbReference type="PANTHER" id="PTHR21191">
    <property type="entry name" value="AQUAPORIN"/>
    <property type="match status" value="1"/>
</dbReference>
<protein>
    <submittedName>
        <fullName evidence="9">Aquaporin-12</fullName>
    </submittedName>
</protein>
<keyword evidence="6 8" id="KW-1133">Transmembrane helix</keyword>
<feature type="transmembrane region" description="Helical" evidence="8">
    <location>
        <begin position="182"/>
        <end position="204"/>
    </location>
</feature>
<feature type="transmembrane region" description="Helical" evidence="8">
    <location>
        <begin position="107"/>
        <end position="131"/>
    </location>
</feature>
<feature type="transmembrane region" description="Helical" evidence="8">
    <location>
        <begin position="289"/>
        <end position="317"/>
    </location>
</feature>
<evidence type="ECO:0000256" key="5">
    <source>
        <dbReference type="ARBA" id="ARBA00022737"/>
    </source>
</evidence>
<dbReference type="GO" id="GO:0015267">
    <property type="term" value="F:channel activity"/>
    <property type="evidence" value="ECO:0007669"/>
    <property type="project" value="InterPro"/>
</dbReference>
<feature type="transmembrane region" description="Helical" evidence="8">
    <location>
        <begin position="151"/>
        <end position="170"/>
    </location>
</feature>
<feature type="transmembrane region" description="Helical" evidence="8">
    <location>
        <begin position="243"/>
        <end position="268"/>
    </location>
</feature>
<dbReference type="InterPro" id="IPR023271">
    <property type="entry name" value="Aquaporin-like"/>
</dbReference>
<proteinExistence type="inferred from homology"/>
<dbReference type="InterPro" id="IPR023265">
    <property type="entry name" value="Aquaporin_12"/>
</dbReference>
<sequence>MSGLNVSLGYFLAVLLLSEVARRLLRRLSMLRGFSAELPASFMLVACWHELRTLMEVGAWAGGFGPDVSVTLLFLILVVHGICSQGASGNPTVTLQCFLLLKVSPWVAFSSLVGQFAGAALASALAIRYWILELTDMHMIQNMMSQDCSAALQVSVPQGAFAEGVCAFFYHLLALRLRHSTALFRVPLTALTITLLTCAVLLLSEVARRLLRRLSMLRGFSAELPASFMLVACWHELRTLMEVGAWAGGFGPDVSVTLLFLILVVHGICSQGASGNPTVTLQCFLLLKVSPWVAFSSLVGQFAGAALASALAIRYWILELTDMHMIQNMMSQDCSAALQVSVPQGAFAEGVCAFFYHLLALRLRHSTALFRVPLTALTITLLTCAASSYTTGLFNPALAFALTFHCSGYTLQEYATVYWLGPITGMTLALFLYQGHIPRLFSRNLLYSQKSRYRVPQAKTAQDQGGRTKEG</sequence>
<evidence type="ECO:0000256" key="1">
    <source>
        <dbReference type="ARBA" id="ARBA00004141"/>
    </source>
</evidence>
<dbReference type="PANTHER" id="PTHR21191:SF8">
    <property type="entry name" value="AQUAPORIN-12A-RELATED"/>
    <property type="match status" value="1"/>
</dbReference>
<evidence type="ECO:0000256" key="2">
    <source>
        <dbReference type="ARBA" id="ARBA00005900"/>
    </source>
</evidence>
<dbReference type="SUPFAM" id="SSF81338">
    <property type="entry name" value="Aquaporin-like"/>
    <property type="match status" value="2"/>
</dbReference>
<dbReference type="EMBL" id="SCEB01000332">
    <property type="protein sequence ID" value="RXM99613.1"/>
    <property type="molecule type" value="Genomic_DNA"/>
</dbReference>
<dbReference type="Proteomes" id="UP000289886">
    <property type="component" value="Unassembled WGS sequence"/>
</dbReference>
<dbReference type="InterPro" id="IPR000425">
    <property type="entry name" value="MIP"/>
</dbReference>
<feature type="transmembrane region" description="Helical" evidence="8">
    <location>
        <begin position="68"/>
        <end position="87"/>
    </location>
</feature>
<feature type="transmembrane region" description="Helical" evidence="8">
    <location>
        <begin position="414"/>
        <end position="433"/>
    </location>
</feature>
<feature type="transmembrane region" description="Helical" evidence="8">
    <location>
        <begin position="6"/>
        <end position="25"/>
    </location>
</feature>
<accession>A0A662YUG0</accession>
<evidence type="ECO:0000313" key="10">
    <source>
        <dbReference type="Proteomes" id="UP000289886"/>
    </source>
</evidence>
<dbReference type="GO" id="GO:0016020">
    <property type="term" value="C:membrane"/>
    <property type="evidence" value="ECO:0007669"/>
    <property type="project" value="UniProtKB-SubCell"/>
</dbReference>
<dbReference type="FunFam" id="1.20.1080.10:FF:000018">
    <property type="entry name" value="Aquaporin"/>
    <property type="match status" value="1"/>
</dbReference>
<comment type="caution">
    <text evidence="9">The sequence shown here is derived from an EMBL/GenBank/DDBJ whole genome shotgun (WGS) entry which is preliminary data.</text>
</comment>